<sequence>MDGLLKAISTASRLPVGGTCESAHLRCPAQSHETSVTSGDRSSPVDDGYEREPITAPRVYCTKGRRLNLNFSCRHPPPAAAARVTLLSYTITHIYHGPPPCLARRLGAHHGTYLSVCSQWTLRLRELMIEQLRKLVMGEMPAPSGPPQMIASVGQPD</sequence>
<dbReference type="RefSeq" id="XP_066706507.1">
    <property type="nucleotide sequence ID" value="XM_066837614.1"/>
</dbReference>
<keyword evidence="3" id="KW-1185">Reference proteome</keyword>
<feature type="compositionally biased region" description="Polar residues" evidence="1">
    <location>
        <begin position="31"/>
        <end position="41"/>
    </location>
</feature>
<gene>
    <name evidence="2" type="ORF">PG986_001392</name>
</gene>
<evidence type="ECO:0000256" key="1">
    <source>
        <dbReference type="SAM" id="MobiDB-lite"/>
    </source>
</evidence>
<organism evidence="2 3">
    <name type="scientific">Apiospora aurea</name>
    <dbReference type="NCBI Taxonomy" id="335848"/>
    <lineage>
        <taxon>Eukaryota</taxon>
        <taxon>Fungi</taxon>
        <taxon>Dikarya</taxon>
        <taxon>Ascomycota</taxon>
        <taxon>Pezizomycotina</taxon>
        <taxon>Sordariomycetes</taxon>
        <taxon>Xylariomycetidae</taxon>
        <taxon>Amphisphaeriales</taxon>
        <taxon>Apiosporaceae</taxon>
        <taxon>Apiospora</taxon>
    </lineage>
</organism>
<name>A0ABR1QWQ2_9PEZI</name>
<evidence type="ECO:0000313" key="3">
    <source>
        <dbReference type="Proteomes" id="UP001391051"/>
    </source>
</evidence>
<evidence type="ECO:0000313" key="2">
    <source>
        <dbReference type="EMBL" id="KAK7967115.1"/>
    </source>
</evidence>
<accession>A0ABR1QWQ2</accession>
<dbReference type="Proteomes" id="UP001391051">
    <property type="component" value="Unassembled WGS sequence"/>
</dbReference>
<protein>
    <submittedName>
        <fullName evidence="2">Uncharacterized protein</fullName>
    </submittedName>
</protein>
<reference evidence="2 3" key="1">
    <citation type="submission" date="2023-01" db="EMBL/GenBank/DDBJ databases">
        <title>Analysis of 21 Apiospora genomes using comparative genomics revels a genus with tremendous synthesis potential of carbohydrate active enzymes and secondary metabolites.</title>
        <authorList>
            <person name="Sorensen T."/>
        </authorList>
    </citation>
    <scope>NUCLEOTIDE SEQUENCE [LARGE SCALE GENOMIC DNA]</scope>
    <source>
        <strain evidence="2 3">CBS 24483</strain>
    </source>
</reference>
<dbReference type="GeneID" id="92070676"/>
<comment type="caution">
    <text evidence="2">The sequence shown here is derived from an EMBL/GenBank/DDBJ whole genome shotgun (WGS) entry which is preliminary data.</text>
</comment>
<feature type="region of interest" description="Disordered" evidence="1">
    <location>
        <begin position="31"/>
        <end position="51"/>
    </location>
</feature>
<proteinExistence type="predicted"/>
<dbReference type="EMBL" id="JAQQWE010000001">
    <property type="protein sequence ID" value="KAK7967115.1"/>
    <property type="molecule type" value="Genomic_DNA"/>
</dbReference>